<feature type="transmembrane region" description="Helical" evidence="1">
    <location>
        <begin position="12"/>
        <end position="35"/>
    </location>
</feature>
<sequence length="176" mass="20168">MTRKFLFCFPLRVGNVVFGFIVIIIAVAVLAFSLFELADNLVNGYRDDTRFRDFQNLEKIFGSDRDILVTYTIIVYYMSYIIVSLLLLLFSILLACGAWKANSCLVSTFFVYSFFHLFLTIGLIVWEALTAGWIQLGLILLSDVLLIVCLFGVKYLMEAIRTGNIYSRPGEIYDKY</sequence>
<proteinExistence type="predicted"/>
<protein>
    <submittedName>
        <fullName evidence="3 4">Uncharacterized protein LOC114246360</fullName>
    </submittedName>
</protein>
<dbReference type="GeneID" id="114246360"/>
<keyword evidence="1" id="KW-0812">Transmembrane</keyword>
<name>A0A6J2K2W8_BOMMA</name>
<dbReference type="KEGG" id="bman:114246360"/>
<dbReference type="Proteomes" id="UP000504629">
    <property type="component" value="Unplaced"/>
</dbReference>
<evidence type="ECO:0000256" key="1">
    <source>
        <dbReference type="SAM" id="Phobius"/>
    </source>
</evidence>
<feature type="transmembrane region" description="Helical" evidence="1">
    <location>
        <begin position="132"/>
        <end position="153"/>
    </location>
</feature>
<organism evidence="2 4">
    <name type="scientific">Bombyx mandarina</name>
    <name type="common">Wild silk moth</name>
    <name type="synonym">Wild silkworm</name>
    <dbReference type="NCBI Taxonomy" id="7092"/>
    <lineage>
        <taxon>Eukaryota</taxon>
        <taxon>Metazoa</taxon>
        <taxon>Ecdysozoa</taxon>
        <taxon>Arthropoda</taxon>
        <taxon>Hexapoda</taxon>
        <taxon>Insecta</taxon>
        <taxon>Pterygota</taxon>
        <taxon>Neoptera</taxon>
        <taxon>Endopterygota</taxon>
        <taxon>Lepidoptera</taxon>
        <taxon>Glossata</taxon>
        <taxon>Ditrysia</taxon>
        <taxon>Bombycoidea</taxon>
        <taxon>Bombycidae</taxon>
        <taxon>Bombycinae</taxon>
        <taxon>Bombyx</taxon>
    </lineage>
</organism>
<dbReference type="RefSeq" id="XP_028034645.1">
    <property type="nucleotide sequence ID" value="XM_028178844.1"/>
</dbReference>
<keyword evidence="1" id="KW-0472">Membrane</keyword>
<dbReference type="AlphaFoldDB" id="A0A6J2K2W8"/>
<evidence type="ECO:0000313" key="4">
    <source>
        <dbReference type="RefSeq" id="XP_028034644.1"/>
    </source>
</evidence>
<dbReference type="RefSeq" id="XP_028034643.1">
    <property type="nucleotide sequence ID" value="XM_028178842.1"/>
</dbReference>
<feature type="transmembrane region" description="Helical" evidence="1">
    <location>
        <begin position="104"/>
        <end position="126"/>
    </location>
</feature>
<gene>
    <name evidence="3 4 5" type="primary">LOC114246360</name>
</gene>
<accession>A0A6J2K2W8</accession>
<reference evidence="3 4" key="1">
    <citation type="submission" date="2025-04" db="UniProtKB">
        <authorList>
            <consortium name="RefSeq"/>
        </authorList>
    </citation>
    <scope>IDENTIFICATION</scope>
    <source>
        <tissue evidence="3 4">Silk gland</tissue>
    </source>
</reference>
<feature type="transmembrane region" description="Helical" evidence="1">
    <location>
        <begin position="74"/>
        <end position="97"/>
    </location>
</feature>
<dbReference type="OrthoDB" id="7379620at2759"/>
<keyword evidence="1" id="KW-1133">Transmembrane helix</keyword>
<evidence type="ECO:0000313" key="3">
    <source>
        <dbReference type="RefSeq" id="XP_028034643.1"/>
    </source>
</evidence>
<dbReference type="RefSeq" id="XP_028034644.1">
    <property type="nucleotide sequence ID" value="XM_028178843.1"/>
</dbReference>
<evidence type="ECO:0000313" key="2">
    <source>
        <dbReference type="Proteomes" id="UP000504629"/>
    </source>
</evidence>
<evidence type="ECO:0000313" key="5">
    <source>
        <dbReference type="RefSeq" id="XP_028034645.1"/>
    </source>
</evidence>
<dbReference type="SMR" id="A0A6J2K2W8"/>
<keyword evidence="2" id="KW-1185">Reference proteome</keyword>